<gene>
    <name evidence="8" type="ORF">PEVE_00023928</name>
</gene>
<proteinExistence type="inferred from homology"/>
<feature type="transmembrane region" description="Helical" evidence="7">
    <location>
        <begin position="394"/>
        <end position="414"/>
    </location>
</feature>
<keyword evidence="2 6" id="KW-0813">Transport</keyword>
<comment type="similarity">
    <text evidence="6">Belongs to the sodium:neurotransmitter symporter (SNF) (TC 2.A.22) family.</text>
</comment>
<feature type="transmembrane region" description="Helical" evidence="7">
    <location>
        <begin position="435"/>
        <end position="453"/>
    </location>
</feature>
<evidence type="ECO:0000256" key="7">
    <source>
        <dbReference type="SAM" id="Phobius"/>
    </source>
</evidence>
<reference evidence="8 9" key="1">
    <citation type="submission" date="2022-05" db="EMBL/GenBank/DDBJ databases">
        <authorList>
            <consortium name="Genoscope - CEA"/>
            <person name="William W."/>
        </authorList>
    </citation>
    <scope>NUCLEOTIDE SEQUENCE [LARGE SCALE GENOMIC DNA]</scope>
</reference>
<feature type="transmembrane region" description="Helical" evidence="7">
    <location>
        <begin position="357"/>
        <end position="382"/>
    </location>
</feature>
<dbReference type="PROSITE" id="PS50267">
    <property type="entry name" value="NA_NEUROTRAN_SYMP_3"/>
    <property type="match status" value="1"/>
</dbReference>
<keyword evidence="4 7" id="KW-1133">Transmembrane helix</keyword>
<protein>
    <recommendedName>
        <fullName evidence="6">Transporter</fullName>
    </recommendedName>
</protein>
<feature type="transmembrane region" description="Helical" evidence="7">
    <location>
        <begin position="89"/>
        <end position="117"/>
    </location>
</feature>
<evidence type="ECO:0000313" key="9">
    <source>
        <dbReference type="Proteomes" id="UP001159427"/>
    </source>
</evidence>
<organism evidence="8 9">
    <name type="scientific">Porites evermanni</name>
    <dbReference type="NCBI Taxonomy" id="104178"/>
    <lineage>
        <taxon>Eukaryota</taxon>
        <taxon>Metazoa</taxon>
        <taxon>Cnidaria</taxon>
        <taxon>Anthozoa</taxon>
        <taxon>Hexacorallia</taxon>
        <taxon>Scleractinia</taxon>
        <taxon>Fungiina</taxon>
        <taxon>Poritidae</taxon>
        <taxon>Porites</taxon>
    </lineage>
</organism>
<accession>A0ABN8M569</accession>
<evidence type="ECO:0000313" key="8">
    <source>
        <dbReference type="EMBL" id="CAH3024766.1"/>
    </source>
</evidence>
<dbReference type="PANTHER" id="PTHR11616:SF309">
    <property type="entry name" value="TRANSPORTER"/>
    <property type="match status" value="1"/>
</dbReference>
<keyword evidence="9" id="KW-1185">Reference proteome</keyword>
<feature type="transmembrane region" description="Helical" evidence="7">
    <location>
        <begin position="277"/>
        <end position="300"/>
    </location>
</feature>
<feature type="transmembrane region" description="Helical" evidence="7">
    <location>
        <begin position="46"/>
        <end position="68"/>
    </location>
</feature>
<feature type="transmembrane region" description="Helical" evidence="7">
    <location>
        <begin position="320"/>
        <end position="345"/>
    </location>
</feature>
<keyword evidence="3 6" id="KW-0812">Transmembrane</keyword>
<evidence type="ECO:0000256" key="3">
    <source>
        <dbReference type="ARBA" id="ARBA00022692"/>
    </source>
</evidence>
<keyword evidence="5 7" id="KW-0472">Membrane</keyword>
<dbReference type="PANTHER" id="PTHR11616">
    <property type="entry name" value="SODIUM/CHLORIDE DEPENDENT TRANSPORTER"/>
    <property type="match status" value="1"/>
</dbReference>
<evidence type="ECO:0000256" key="6">
    <source>
        <dbReference type="RuleBase" id="RU003732"/>
    </source>
</evidence>
<comment type="subcellular location">
    <subcellularLocation>
        <location evidence="1">Membrane</location>
        <topology evidence="1">Multi-pass membrane protein</topology>
    </subcellularLocation>
</comment>
<dbReference type="Pfam" id="PF00209">
    <property type="entry name" value="SNF"/>
    <property type="match status" value="2"/>
</dbReference>
<dbReference type="CDD" id="cd11496">
    <property type="entry name" value="SLC6sbd-TauT-like"/>
    <property type="match status" value="1"/>
</dbReference>
<dbReference type="InterPro" id="IPR037272">
    <property type="entry name" value="SNS_sf"/>
</dbReference>
<feature type="transmembrane region" description="Helical" evidence="7">
    <location>
        <begin position="582"/>
        <end position="603"/>
    </location>
</feature>
<name>A0ABN8M569_9CNID</name>
<evidence type="ECO:0000256" key="2">
    <source>
        <dbReference type="ARBA" id="ARBA00022448"/>
    </source>
</evidence>
<keyword evidence="6" id="KW-0769">Symport</keyword>
<dbReference type="PROSITE" id="PS00610">
    <property type="entry name" value="NA_NEUROTRAN_SYMP_1"/>
    <property type="match status" value="1"/>
</dbReference>
<sequence>MGVEIKERETWSSKLDFLLALMGFSIGLGNIWRFPYLCFKNGGGCFLIPYLLCLIVAGVPVLVMEIGLGQYTSQGGITAWKICPLFQGIGYAGVLVMQYINIYYTVILGWALFYMFASFQWTLPWSRCGNEWNTPNCVDYNSKGESQQDSQVNDTIRNLTTILAKRTVANGSKTIPASQEYWELEREARATREGASLLRACLFILNPLLACLHSTKVASKTAIIFFLSLRNRVLRISNGLGEPGPVNWDLALCLLLAWIICYLCVCKGVKSSGKVVYFTATAPYILMTIILIQSVTLPGAGEGIKFYLTPDLSRLKDGQVWIDAGTQVFFSYSIGTGTMTALGSYNKFKNNFYRDSILFTVFNSGTSLYGGFLIFSVLGFMAKRQGVDVQDVAQSVQICMQHWMTCYGLLNIVYRSANEFFRFRTISYSVYKHSPNVLTFFLSAGPGLAFIVYPEAVAQMPLAPLWSVLFFFMLLLLGLDSEFVGIEGVVTAIVDLFPHYFRRGYRKELFTAFVCIIWFVIGLSMVTEGGMYVFQLFDAYSGAGTVLLLVVLGECLAIGWLYGRDRFYSNIEAMLGFPINPWCGWCWKYLSPIFCLAVFVFYISTYQPLKYREYVYPAWGQAIGWLMTLSSLSLIPTVMIYKLMNTTGSIQEVNICPSLFPSVESIVQRLEENEQMTNTNKSNNRSKVEISN</sequence>
<feature type="transmembrane region" description="Helical" evidence="7">
    <location>
        <begin position="15"/>
        <end position="34"/>
    </location>
</feature>
<feature type="transmembrane region" description="Helical" evidence="7">
    <location>
        <begin position="246"/>
        <end position="265"/>
    </location>
</feature>
<evidence type="ECO:0000256" key="1">
    <source>
        <dbReference type="ARBA" id="ARBA00004141"/>
    </source>
</evidence>
<feature type="transmembrane region" description="Helical" evidence="7">
    <location>
        <begin position="509"/>
        <end position="527"/>
    </location>
</feature>
<evidence type="ECO:0000256" key="4">
    <source>
        <dbReference type="ARBA" id="ARBA00022989"/>
    </source>
</evidence>
<evidence type="ECO:0000256" key="5">
    <source>
        <dbReference type="ARBA" id="ARBA00023136"/>
    </source>
</evidence>
<dbReference type="PROSITE" id="PS00754">
    <property type="entry name" value="NA_NEUROTRAN_SYMP_2"/>
    <property type="match status" value="1"/>
</dbReference>
<feature type="transmembrane region" description="Helical" evidence="7">
    <location>
        <begin position="539"/>
        <end position="562"/>
    </location>
</feature>
<dbReference type="EMBL" id="CALNXI010000319">
    <property type="protein sequence ID" value="CAH3024766.1"/>
    <property type="molecule type" value="Genomic_DNA"/>
</dbReference>
<dbReference type="PRINTS" id="PR00176">
    <property type="entry name" value="NANEUSMPORT"/>
</dbReference>
<comment type="caution">
    <text evidence="8">The sequence shown here is derived from an EMBL/GenBank/DDBJ whole genome shotgun (WGS) entry which is preliminary data.</text>
</comment>
<feature type="transmembrane region" description="Helical" evidence="7">
    <location>
        <begin position="623"/>
        <end position="641"/>
    </location>
</feature>
<dbReference type="InterPro" id="IPR000175">
    <property type="entry name" value="Na/ntran_symport"/>
</dbReference>
<dbReference type="SUPFAM" id="SSF161070">
    <property type="entry name" value="SNF-like"/>
    <property type="match status" value="1"/>
</dbReference>
<feature type="transmembrane region" description="Helical" evidence="7">
    <location>
        <begin position="465"/>
        <end position="497"/>
    </location>
</feature>
<dbReference type="Proteomes" id="UP001159427">
    <property type="component" value="Unassembled WGS sequence"/>
</dbReference>